<organism evidence="1">
    <name type="scientific">uncultured Caudovirales phage</name>
    <dbReference type="NCBI Taxonomy" id="2100421"/>
    <lineage>
        <taxon>Viruses</taxon>
        <taxon>Duplodnaviria</taxon>
        <taxon>Heunggongvirae</taxon>
        <taxon>Uroviricota</taxon>
        <taxon>Caudoviricetes</taxon>
        <taxon>Peduoviridae</taxon>
        <taxon>Maltschvirus</taxon>
        <taxon>Maltschvirus maltsch</taxon>
    </lineage>
</organism>
<sequence length="111" mass="12160">MTTPPPGSREAVQALADRLEAHTEQMANTSWGLTMQEWNVISNDILLAARTLRAALAPAADVAGDVEAIKRRHEAALARMADNNWPMSEGRQDVAALLAIIDKMRLTNERV</sequence>
<proteinExistence type="predicted"/>
<dbReference type="EMBL" id="LR796383">
    <property type="protein sequence ID" value="CAB4140904.1"/>
    <property type="molecule type" value="Genomic_DNA"/>
</dbReference>
<accession>A0A6J5M2C5</accession>
<reference evidence="1" key="1">
    <citation type="submission" date="2020-04" db="EMBL/GenBank/DDBJ databases">
        <authorList>
            <person name="Chiriac C."/>
            <person name="Salcher M."/>
            <person name="Ghai R."/>
            <person name="Kavagutti S V."/>
        </authorList>
    </citation>
    <scope>NUCLEOTIDE SEQUENCE</scope>
</reference>
<evidence type="ECO:0000313" key="1">
    <source>
        <dbReference type="EMBL" id="CAB4140904.1"/>
    </source>
</evidence>
<name>A0A6J5M2C5_9CAUD</name>
<protein>
    <submittedName>
        <fullName evidence="1">Uncharacterized protein</fullName>
    </submittedName>
</protein>
<gene>
    <name evidence="1" type="ORF">UFOVP399_13</name>
</gene>